<evidence type="ECO:0000256" key="3">
    <source>
        <dbReference type="ARBA" id="ARBA00026104"/>
    </source>
</evidence>
<dbReference type="Pfam" id="PF00561">
    <property type="entry name" value="Abhydrolase_1"/>
    <property type="match status" value="1"/>
</dbReference>
<comment type="catalytic activity">
    <reaction evidence="11">
        <text>1-octadecanoyl-2-(5Z,8Z,11Z,14Z-eicosatetraenoyl)-sn-glycerol + H2O = 2-(5Z,8Z,11Z,14Z-eicosatetraenoyl)-glycerol + octadecanoate + H(+)</text>
        <dbReference type="Rhea" id="RHEA:38507"/>
        <dbReference type="ChEBI" id="CHEBI:15377"/>
        <dbReference type="ChEBI" id="CHEBI:15378"/>
        <dbReference type="ChEBI" id="CHEBI:25629"/>
        <dbReference type="ChEBI" id="CHEBI:52392"/>
        <dbReference type="ChEBI" id="CHEBI:75728"/>
    </reaction>
</comment>
<comment type="function">
    <text evidence="12">Catalyzes the hydrolysis of diacylglycerol in vitro and may function as a key regulator in lipid metabolism, namely by regulating the intracellular levels of diacylglycerol. 1,2-diacyl-sn-glycerols are the preferred substrate over 1,3-diacyl-sn-glycerols. The enzyme hydrolyzes stearate in preference to palmitate from the sn-1 position of 1,2-diacyl-sn-glycerols.</text>
</comment>
<feature type="domain" description="AB hydrolase-1" evidence="13">
    <location>
        <begin position="87"/>
        <end position="320"/>
    </location>
</feature>
<evidence type="ECO:0000256" key="2">
    <source>
        <dbReference type="ARBA" id="ARBA00022801"/>
    </source>
</evidence>
<dbReference type="GO" id="GO:0052689">
    <property type="term" value="F:carboxylic ester hydrolase activity"/>
    <property type="evidence" value="ECO:0007669"/>
    <property type="project" value="TreeGrafter"/>
</dbReference>
<dbReference type="KEGG" id="muo:115456790"/>
<comment type="similarity">
    <text evidence="1">Belongs to the AB hydrolase superfamily.</text>
</comment>
<evidence type="ECO:0000256" key="6">
    <source>
        <dbReference type="ARBA" id="ARBA00043742"/>
    </source>
</evidence>
<evidence type="ECO:0000313" key="15">
    <source>
        <dbReference type="RefSeq" id="XP_030041953.1"/>
    </source>
</evidence>
<evidence type="ECO:0000256" key="7">
    <source>
        <dbReference type="ARBA" id="ARBA00044064"/>
    </source>
</evidence>
<evidence type="ECO:0000256" key="12">
    <source>
        <dbReference type="ARBA" id="ARBA00056133"/>
    </source>
</evidence>
<dbReference type="PANTHER" id="PTHR46118">
    <property type="entry name" value="PROTEIN ABHD11"/>
    <property type="match status" value="1"/>
</dbReference>
<comment type="catalytic activity">
    <reaction evidence="9">
        <text>1,2-didecanoylglycerol + H2O = decanoylglycerol + decanoate + H(+)</text>
        <dbReference type="Rhea" id="RHEA:48596"/>
        <dbReference type="ChEBI" id="CHEBI:11152"/>
        <dbReference type="ChEBI" id="CHEBI:15377"/>
        <dbReference type="ChEBI" id="CHEBI:15378"/>
        <dbReference type="ChEBI" id="CHEBI:27689"/>
        <dbReference type="ChEBI" id="CHEBI:90605"/>
    </reaction>
</comment>
<dbReference type="SUPFAM" id="SSF53474">
    <property type="entry name" value="alpha/beta-Hydrolases"/>
    <property type="match status" value="1"/>
</dbReference>
<dbReference type="RefSeq" id="XP_030041953.1">
    <property type="nucleotide sequence ID" value="XM_030186093.1"/>
</dbReference>
<evidence type="ECO:0000256" key="11">
    <source>
        <dbReference type="ARBA" id="ARBA00048919"/>
    </source>
</evidence>
<comment type="catalytic activity">
    <reaction evidence="6">
        <text>a 1,3-diacyl-sn-glycerol + H2O = a 1-acyl-sn-glycerol + a fatty acid + H(+)</text>
        <dbReference type="Rhea" id="RHEA:38503"/>
        <dbReference type="ChEBI" id="CHEBI:15377"/>
        <dbReference type="ChEBI" id="CHEBI:15378"/>
        <dbReference type="ChEBI" id="CHEBI:28868"/>
        <dbReference type="ChEBI" id="CHEBI:64683"/>
        <dbReference type="ChEBI" id="CHEBI:77272"/>
    </reaction>
</comment>
<dbReference type="OrthoDB" id="8119704at2759"/>
<dbReference type="GO" id="GO:0005739">
    <property type="term" value="C:mitochondrion"/>
    <property type="evidence" value="ECO:0007669"/>
    <property type="project" value="TreeGrafter"/>
</dbReference>
<gene>
    <name evidence="15" type="primary">ABHD11</name>
</gene>
<evidence type="ECO:0000256" key="1">
    <source>
        <dbReference type="ARBA" id="ARBA00008645"/>
    </source>
</evidence>
<name>A0A6P7WNK9_9AMPH</name>
<keyword evidence="2" id="KW-0378">Hydrolase</keyword>
<dbReference type="FunFam" id="3.40.50.1820:FF:000039">
    <property type="entry name" value="Esterase ybfF"/>
    <property type="match status" value="1"/>
</dbReference>
<dbReference type="Gene3D" id="3.40.50.1820">
    <property type="entry name" value="alpha/beta hydrolase"/>
    <property type="match status" value="1"/>
</dbReference>
<evidence type="ECO:0000313" key="14">
    <source>
        <dbReference type="Proteomes" id="UP000515156"/>
    </source>
</evidence>
<comment type="catalytic activity">
    <reaction evidence="10">
        <text>1-octadecanoyl-2-(9Z-octadecenoyl)-sn-glycerol + H2O = 2-(9Z-octadecenoyl)-glycerol + octadecanoate + H(+)</text>
        <dbReference type="Rhea" id="RHEA:77103"/>
        <dbReference type="ChEBI" id="CHEBI:15377"/>
        <dbReference type="ChEBI" id="CHEBI:15378"/>
        <dbReference type="ChEBI" id="CHEBI:25629"/>
        <dbReference type="ChEBI" id="CHEBI:73990"/>
        <dbReference type="ChEBI" id="CHEBI:75468"/>
    </reaction>
</comment>
<dbReference type="GeneID" id="115456790"/>
<dbReference type="InterPro" id="IPR000073">
    <property type="entry name" value="AB_hydrolase_1"/>
</dbReference>
<evidence type="ECO:0000259" key="13">
    <source>
        <dbReference type="Pfam" id="PF00561"/>
    </source>
</evidence>
<reference evidence="15" key="1">
    <citation type="submission" date="2025-08" db="UniProtKB">
        <authorList>
            <consortium name="RefSeq"/>
        </authorList>
    </citation>
    <scope>IDENTIFICATION</scope>
</reference>
<accession>A0A6P7WNK9</accession>
<dbReference type="Proteomes" id="UP000515156">
    <property type="component" value="Chromosome 13"/>
</dbReference>
<dbReference type="PANTHER" id="PTHR46118:SF4">
    <property type="entry name" value="PROTEIN ABHD11"/>
    <property type="match status" value="1"/>
</dbReference>
<evidence type="ECO:0000256" key="8">
    <source>
        <dbReference type="ARBA" id="ARBA00048283"/>
    </source>
</evidence>
<organism evidence="14 15">
    <name type="scientific">Microcaecilia unicolor</name>
    <dbReference type="NCBI Taxonomy" id="1415580"/>
    <lineage>
        <taxon>Eukaryota</taxon>
        <taxon>Metazoa</taxon>
        <taxon>Chordata</taxon>
        <taxon>Craniata</taxon>
        <taxon>Vertebrata</taxon>
        <taxon>Euteleostomi</taxon>
        <taxon>Amphibia</taxon>
        <taxon>Gymnophiona</taxon>
        <taxon>Siphonopidae</taxon>
        <taxon>Microcaecilia</taxon>
    </lineage>
</organism>
<evidence type="ECO:0000256" key="10">
    <source>
        <dbReference type="ARBA" id="ARBA00048513"/>
    </source>
</evidence>
<proteinExistence type="inferred from homology"/>
<dbReference type="FunCoup" id="A0A6P7WNK9">
    <property type="interactions" value="857"/>
</dbReference>
<evidence type="ECO:0000256" key="5">
    <source>
        <dbReference type="ARBA" id="ARBA00043667"/>
    </source>
</evidence>
<dbReference type="InterPro" id="IPR029058">
    <property type="entry name" value="AB_hydrolase_fold"/>
</dbReference>
<dbReference type="EC" id="3.1.1.116" evidence="3"/>
<sequence length="336" mass="37853">MHKAVSRARRERGHVVSARLACGRSSVWWGMYQLCARLWRQIGSGSWARSHRYSPAYLSNPLRRKCSGDRSLILSYDLFDGTVPDTPLVFLHGLFGSKSNFQSIAKVLVQKTGRKVLTMDARNHGNSPHSPVMTYEAMSVDVQRILHQLHFSTCILIGHSMGGKTAMAVALQKPDMVERLVCVDISPVPITGHSRFPTYISAMNNIHLEDQLPRSTARRLAEEQLRPVVQEAAVRQFLLTNLVKKNGRYGWRLNLEAISHHLPDIMSFPEFHSAYPGPTLFLGGADSPYISSEDYTEIERLFPEAEIQYILGAGHWVHADQTQEFIAAICRFLLTS</sequence>
<dbReference type="PRINTS" id="PR00111">
    <property type="entry name" value="ABHYDROLASE"/>
</dbReference>
<evidence type="ECO:0000256" key="9">
    <source>
        <dbReference type="ARBA" id="ARBA00048504"/>
    </source>
</evidence>
<comment type="catalytic activity">
    <reaction evidence="8">
        <text>1-octadecanoyl-2-(4Z,7Z,10Z,13Z,16Z,19Z-docosahexaenoyl)-sn-glycerol + H2O = 2-(4Z,7Z,10Z,13Z,16Z,19Z-docosahexaenoyl)-glycerol + octadecanoate + H(+)</text>
        <dbReference type="Rhea" id="RHEA:77107"/>
        <dbReference type="ChEBI" id="CHEBI:15377"/>
        <dbReference type="ChEBI" id="CHEBI:15378"/>
        <dbReference type="ChEBI" id="CHEBI:25629"/>
        <dbReference type="ChEBI" id="CHEBI:77129"/>
        <dbReference type="ChEBI" id="CHEBI:186738"/>
    </reaction>
</comment>
<dbReference type="InParanoid" id="A0A6P7WNK9"/>
<protein>
    <recommendedName>
        <fullName evidence="7">sn-1-specific diacylglycerol lipase ABHD11</fullName>
        <ecNumber evidence="3">3.1.1.116</ecNumber>
    </recommendedName>
    <alternativeName>
        <fullName evidence="4">Alpha/beta hydrolase domain-containing protein 11</fullName>
    </alternativeName>
</protein>
<dbReference type="AlphaFoldDB" id="A0A6P7WNK9"/>
<comment type="catalytic activity">
    <reaction evidence="5">
        <text>a 1,2-diacyl-sn-glycerol + H2O = a 2-acylglycerol + a fatty acid + H(+)</text>
        <dbReference type="Rhea" id="RHEA:33275"/>
        <dbReference type="ChEBI" id="CHEBI:15377"/>
        <dbReference type="ChEBI" id="CHEBI:15378"/>
        <dbReference type="ChEBI" id="CHEBI:17389"/>
        <dbReference type="ChEBI" id="CHEBI:17815"/>
        <dbReference type="ChEBI" id="CHEBI:28868"/>
        <dbReference type="EC" id="3.1.1.116"/>
    </reaction>
</comment>
<dbReference type="CTD" id="83451"/>
<evidence type="ECO:0000256" key="4">
    <source>
        <dbReference type="ARBA" id="ARBA00042703"/>
    </source>
</evidence>
<keyword evidence="14" id="KW-1185">Reference proteome</keyword>